<dbReference type="AlphaFoldDB" id="A0A5N4A2U3"/>
<dbReference type="PANTHER" id="PTHR10174:SF213">
    <property type="entry name" value="CRAL-TRIO DOMAIN-CONTAINING PROTEIN"/>
    <property type="match status" value="1"/>
</dbReference>
<dbReference type="CDD" id="cd00170">
    <property type="entry name" value="SEC14"/>
    <property type="match status" value="1"/>
</dbReference>
<sequence length="267" mass="31403">MVLGFTTEELEKYGGTDEKVKRLKKWLPEEKLPPLTSEQILLFLIKEEEDVERAKAAIKISYHCKRSLPKVFNKRKLDQSFYDVFQVCCMPEKTEDGCVIIYVSLIDGDYRKFNLDEFFKGLFMVFEAEVYHQPINGIKLIVNMENGGMWHFAKLKFFTLKTSVEYFQSGTPVAIKEIHCLNTNFFFEKILVLVRPFADKVFLSKLRCHKPGMSWDEFHANHISKEYLPKELGGTLPPTDELQKEYINKLNNLQEYFLNEEMQRARI</sequence>
<dbReference type="PANTHER" id="PTHR10174">
    <property type="entry name" value="ALPHA-TOCOPHEROL TRANSFER PROTEIN-RELATED"/>
    <property type="match status" value="1"/>
</dbReference>
<dbReference type="GO" id="GO:0016020">
    <property type="term" value="C:membrane"/>
    <property type="evidence" value="ECO:0007669"/>
    <property type="project" value="TreeGrafter"/>
</dbReference>
<organism evidence="2 3">
    <name type="scientific">Photinus pyralis</name>
    <name type="common">Common eastern firefly</name>
    <name type="synonym">Lampyris pyralis</name>
    <dbReference type="NCBI Taxonomy" id="7054"/>
    <lineage>
        <taxon>Eukaryota</taxon>
        <taxon>Metazoa</taxon>
        <taxon>Ecdysozoa</taxon>
        <taxon>Arthropoda</taxon>
        <taxon>Hexapoda</taxon>
        <taxon>Insecta</taxon>
        <taxon>Pterygota</taxon>
        <taxon>Neoptera</taxon>
        <taxon>Endopterygota</taxon>
        <taxon>Coleoptera</taxon>
        <taxon>Polyphaga</taxon>
        <taxon>Elateriformia</taxon>
        <taxon>Elateroidea</taxon>
        <taxon>Lampyridae</taxon>
        <taxon>Lampyrinae</taxon>
        <taxon>Photinus</taxon>
    </lineage>
</organism>
<protein>
    <recommendedName>
        <fullName evidence="1">CRAL-TRIO domain-containing protein</fullName>
    </recommendedName>
</protein>
<dbReference type="Gene3D" id="3.40.525.10">
    <property type="entry name" value="CRAL-TRIO lipid binding domain"/>
    <property type="match status" value="1"/>
</dbReference>
<dbReference type="GO" id="GO:1902936">
    <property type="term" value="F:phosphatidylinositol bisphosphate binding"/>
    <property type="evidence" value="ECO:0007669"/>
    <property type="project" value="TreeGrafter"/>
</dbReference>
<name>A0A5N4A2U3_PHOPY</name>
<proteinExistence type="predicted"/>
<dbReference type="EMBL" id="VVIM01000011">
    <property type="protein sequence ID" value="KAB0791621.1"/>
    <property type="molecule type" value="Genomic_DNA"/>
</dbReference>
<dbReference type="InterPro" id="IPR036865">
    <property type="entry name" value="CRAL-TRIO_dom_sf"/>
</dbReference>
<comment type="caution">
    <text evidence="2">The sequence shown here is derived from an EMBL/GenBank/DDBJ whole genome shotgun (WGS) entry which is preliminary data.</text>
</comment>
<dbReference type="SMART" id="SM00516">
    <property type="entry name" value="SEC14"/>
    <property type="match status" value="1"/>
</dbReference>
<evidence type="ECO:0000259" key="1">
    <source>
        <dbReference type="PROSITE" id="PS50191"/>
    </source>
</evidence>
<dbReference type="SUPFAM" id="SSF52087">
    <property type="entry name" value="CRAL/TRIO domain"/>
    <property type="match status" value="1"/>
</dbReference>
<dbReference type="InterPro" id="IPR001251">
    <property type="entry name" value="CRAL-TRIO_dom"/>
</dbReference>
<evidence type="ECO:0000313" key="3">
    <source>
        <dbReference type="Proteomes" id="UP000327044"/>
    </source>
</evidence>
<gene>
    <name evidence="2" type="ORF">PPYR_03421</name>
</gene>
<dbReference type="InParanoid" id="A0A5N4A2U3"/>
<accession>A0A5N4A2U3</accession>
<reference evidence="2 3" key="1">
    <citation type="journal article" date="2018" name="Elife">
        <title>Firefly genomes illuminate parallel origins of bioluminescence in beetles.</title>
        <authorList>
            <person name="Fallon T.R."/>
            <person name="Lower S.E."/>
            <person name="Chang C.H."/>
            <person name="Bessho-Uehara M."/>
            <person name="Martin G.J."/>
            <person name="Bewick A.J."/>
            <person name="Behringer M."/>
            <person name="Debat H.J."/>
            <person name="Wong I."/>
            <person name="Day J.C."/>
            <person name="Suvorov A."/>
            <person name="Silva C.J."/>
            <person name="Stanger-Hall K.F."/>
            <person name="Hall D.W."/>
            <person name="Schmitz R.J."/>
            <person name="Nelson D.R."/>
            <person name="Lewis S.M."/>
            <person name="Shigenobu S."/>
            <person name="Bybee S.M."/>
            <person name="Larracuente A.M."/>
            <person name="Oba Y."/>
            <person name="Weng J.K."/>
        </authorList>
    </citation>
    <scope>NUCLEOTIDE SEQUENCE [LARGE SCALE GENOMIC DNA]</scope>
    <source>
        <strain evidence="2">1611_PpyrPB1</strain>
        <tissue evidence="2">Whole body</tissue>
    </source>
</reference>
<dbReference type="PROSITE" id="PS50191">
    <property type="entry name" value="CRAL_TRIO"/>
    <property type="match status" value="1"/>
</dbReference>
<dbReference type="Pfam" id="PF00650">
    <property type="entry name" value="CRAL_TRIO"/>
    <property type="match status" value="1"/>
</dbReference>
<dbReference type="Proteomes" id="UP000327044">
    <property type="component" value="Unassembled WGS sequence"/>
</dbReference>
<evidence type="ECO:0000313" key="2">
    <source>
        <dbReference type="EMBL" id="KAB0791621.1"/>
    </source>
</evidence>
<keyword evidence="3" id="KW-1185">Reference proteome</keyword>
<feature type="domain" description="CRAL-TRIO" evidence="1">
    <location>
        <begin position="69"/>
        <end position="240"/>
    </location>
</feature>